<dbReference type="SUPFAM" id="SSF51004">
    <property type="entry name" value="C-terminal (heme d1) domain of cytochrome cd1-nitrite reductase"/>
    <property type="match status" value="1"/>
</dbReference>
<organism evidence="8 9">
    <name type="scientific">Blastopirellula marina</name>
    <dbReference type="NCBI Taxonomy" id="124"/>
    <lineage>
        <taxon>Bacteria</taxon>
        <taxon>Pseudomonadati</taxon>
        <taxon>Planctomycetota</taxon>
        <taxon>Planctomycetia</taxon>
        <taxon>Pirellulales</taxon>
        <taxon>Pirellulaceae</taxon>
        <taxon>Blastopirellula</taxon>
    </lineage>
</organism>
<accession>A0A2S8GI55</accession>
<dbReference type="Gene3D" id="1.10.760.10">
    <property type="entry name" value="Cytochrome c-like domain"/>
    <property type="match status" value="2"/>
</dbReference>
<evidence type="ECO:0000256" key="3">
    <source>
        <dbReference type="ARBA" id="ARBA00022729"/>
    </source>
</evidence>
<feature type="domain" description="Cytochrome c" evidence="7">
    <location>
        <begin position="362"/>
        <end position="465"/>
    </location>
</feature>
<protein>
    <submittedName>
        <fullName evidence="8">Cytochrome C peroxidase</fullName>
    </submittedName>
</protein>
<name>A0A2S8GI55_9BACT</name>
<evidence type="ECO:0000256" key="5">
    <source>
        <dbReference type="ARBA" id="ARBA00023004"/>
    </source>
</evidence>
<gene>
    <name evidence="8" type="ORF">C5Y93_20990</name>
</gene>
<keyword evidence="5 6" id="KW-0408">Iron</keyword>
<dbReference type="OrthoDB" id="9772811at2"/>
<evidence type="ECO:0000259" key="7">
    <source>
        <dbReference type="PROSITE" id="PS51007"/>
    </source>
</evidence>
<dbReference type="GO" id="GO:0009055">
    <property type="term" value="F:electron transfer activity"/>
    <property type="evidence" value="ECO:0007669"/>
    <property type="project" value="InterPro"/>
</dbReference>
<dbReference type="GO" id="GO:0046872">
    <property type="term" value="F:metal ion binding"/>
    <property type="evidence" value="ECO:0007669"/>
    <property type="project" value="UniProtKB-KW"/>
</dbReference>
<dbReference type="RefSeq" id="WP_105337419.1">
    <property type="nucleotide sequence ID" value="NZ_PUHZ01000021.1"/>
</dbReference>
<proteinExistence type="predicted"/>
<comment type="caution">
    <text evidence="8">The sequence shown here is derived from an EMBL/GenBank/DDBJ whole genome shotgun (WGS) entry which is preliminary data.</text>
</comment>
<evidence type="ECO:0000256" key="6">
    <source>
        <dbReference type="PROSITE-ProRule" id="PRU00433"/>
    </source>
</evidence>
<dbReference type="AlphaFoldDB" id="A0A2S8GI55"/>
<dbReference type="Gene3D" id="2.130.10.10">
    <property type="entry name" value="YVTN repeat-like/Quinoprotein amine dehydrogenase"/>
    <property type="match status" value="2"/>
</dbReference>
<dbReference type="PROSITE" id="PS51007">
    <property type="entry name" value="CYTC"/>
    <property type="match status" value="2"/>
</dbReference>
<dbReference type="InterPro" id="IPR051395">
    <property type="entry name" value="Cytochrome_c_Peroxidase/MauG"/>
</dbReference>
<reference evidence="8 9" key="1">
    <citation type="submission" date="2018-02" db="EMBL/GenBank/DDBJ databases">
        <title>Comparative genomes isolates from brazilian mangrove.</title>
        <authorList>
            <person name="Araujo J.E."/>
            <person name="Taketani R.G."/>
            <person name="Silva M.C.P."/>
            <person name="Loureco M.V."/>
            <person name="Andreote F.D."/>
        </authorList>
    </citation>
    <scope>NUCLEOTIDE SEQUENCE [LARGE SCALE GENOMIC DNA]</scope>
    <source>
        <strain evidence="8 9">Nap-Phe MGV</strain>
    </source>
</reference>
<evidence type="ECO:0000256" key="4">
    <source>
        <dbReference type="ARBA" id="ARBA00023002"/>
    </source>
</evidence>
<dbReference type="InterPro" id="IPR009056">
    <property type="entry name" value="Cyt_c-like_dom"/>
</dbReference>
<dbReference type="Proteomes" id="UP000237819">
    <property type="component" value="Unassembled WGS sequence"/>
</dbReference>
<dbReference type="GO" id="GO:0004130">
    <property type="term" value="F:cytochrome-c peroxidase activity"/>
    <property type="evidence" value="ECO:0007669"/>
    <property type="project" value="TreeGrafter"/>
</dbReference>
<keyword evidence="1 6" id="KW-0349">Heme</keyword>
<dbReference type="InterPro" id="IPR036909">
    <property type="entry name" value="Cyt_c-like_dom_sf"/>
</dbReference>
<dbReference type="PANTHER" id="PTHR30600:SF10">
    <property type="entry name" value="BLL6722 PROTEIN"/>
    <property type="match status" value="1"/>
</dbReference>
<keyword evidence="8" id="KW-0575">Peroxidase</keyword>
<dbReference type="PANTHER" id="PTHR30600">
    <property type="entry name" value="CYTOCHROME C PEROXIDASE-RELATED"/>
    <property type="match status" value="1"/>
</dbReference>
<dbReference type="InterPro" id="IPR011964">
    <property type="entry name" value="YVTN_b-propeller_repeat"/>
</dbReference>
<dbReference type="InterPro" id="IPR015943">
    <property type="entry name" value="WD40/YVTN_repeat-like_dom_sf"/>
</dbReference>
<dbReference type="NCBIfam" id="TIGR02276">
    <property type="entry name" value="beta_rpt_yvtn"/>
    <property type="match status" value="1"/>
</dbReference>
<feature type="domain" description="Cytochrome c" evidence="7">
    <location>
        <begin position="480"/>
        <end position="575"/>
    </location>
</feature>
<dbReference type="GO" id="GO:0020037">
    <property type="term" value="F:heme binding"/>
    <property type="evidence" value="ECO:0007669"/>
    <property type="project" value="InterPro"/>
</dbReference>
<dbReference type="EMBL" id="PUHZ01000021">
    <property type="protein sequence ID" value="PQO44020.1"/>
    <property type="molecule type" value="Genomic_DNA"/>
</dbReference>
<evidence type="ECO:0000313" key="9">
    <source>
        <dbReference type="Proteomes" id="UP000237819"/>
    </source>
</evidence>
<dbReference type="SUPFAM" id="SSF46626">
    <property type="entry name" value="Cytochrome c"/>
    <property type="match status" value="2"/>
</dbReference>
<keyword evidence="3" id="KW-0732">Signal</keyword>
<evidence type="ECO:0000256" key="1">
    <source>
        <dbReference type="ARBA" id="ARBA00022617"/>
    </source>
</evidence>
<evidence type="ECO:0000313" key="8">
    <source>
        <dbReference type="EMBL" id="PQO44020.1"/>
    </source>
</evidence>
<sequence>MPGLAVISLCIVSAVIGAESLDLQRADLRQPHRMALTASGDRLLTANLKSGSVSLVDLSARQTLGEFRVGQSLSSITSLPNEHYLLTDPVAHQIIEIALAEDQISVVARCNVPPYPQRIAAAADGRTIYVSSLWPKQIARLEKTDDQWNETKRVTLPFAPRELLLLPERDLLIVADGFGGNLASLNAADLATQAINHFPAHNIQRLFPADDGQSVALAHQMLSDLAYTNDSDIHWGLVMSNDIRWLTVDALTTPEANLYEGNRMHSIGEPGIGSGDPTGMAIAAAGDYVVSLGATDQLAIGKDRAAGIWRVKVGKRPTDVLFSPDEKLAYVADSLDDTISIVDVKKRERIATISLGPCRERTPAEKGEAIFYRGLSLEGWMSCHSCHTDGHANGLANDNLSDDSYGAPKRILSLLNPGDTAPYGWLGKSDTLQIQIHKSIENTMRGQPISAEDADHLAAFLQTLKLPEPIDVLQETRDDAQVAAGKALFAELSCVECHAPPTYTTPDTYDVGLHDKKGNEAFNPPSLRGVAHRGPYFHDRSSPTLSDVIGREKHQLPRDLTADEQAALIAFLRSL</sequence>
<evidence type="ECO:0000256" key="2">
    <source>
        <dbReference type="ARBA" id="ARBA00022723"/>
    </source>
</evidence>
<dbReference type="InterPro" id="IPR011048">
    <property type="entry name" value="Haem_d1_sf"/>
</dbReference>
<keyword evidence="4" id="KW-0560">Oxidoreductase</keyword>
<dbReference type="Pfam" id="PF00034">
    <property type="entry name" value="Cytochrom_C"/>
    <property type="match status" value="1"/>
</dbReference>
<keyword evidence="2 6" id="KW-0479">Metal-binding</keyword>